<dbReference type="FunFam" id="3.40.50.720:FF:000022">
    <property type="entry name" value="Cinnamyl alcohol dehydrogenase"/>
    <property type="match status" value="1"/>
</dbReference>
<dbReference type="Gene3D" id="3.40.50.720">
    <property type="entry name" value="NAD(P)-binding Rossmann-like Domain"/>
    <property type="match status" value="1"/>
</dbReference>
<dbReference type="SUPFAM" id="SSF50129">
    <property type="entry name" value="GroES-like"/>
    <property type="match status" value="1"/>
</dbReference>
<evidence type="ECO:0000256" key="4">
    <source>
        <dbReference type="ARBA" id="ARBA00023002"/>
    </source>
</evidence>
<gene>
    <name evidence="9" type="ORF">SAMN04488000_13435</name>
</gene>
<dbReference type="RefSeq" id="WP_089928074.1">
    <property type="nucleotide sequence ID" value="NZ_FOFV01000034.1"/>
</dbReference>
<dbReference type="STRING" id="65499.SAMN04488000_13435"/>
<dbReference type="InterPro" id="IPR013154">
    <property type="entry name" value="ADH-like_N"/>
</dbReference>
<keyword evidence="4" id="KW-0560">Oxidoreductase</keyword>
<dbReference type="EMBL" id="FOFV01000034">
    <property type="protein sequence ID" value="SES44748.1"/>
    <property type="molecule type" value="Genomic_DNA"/>
</dbReference>
<reference evidence="10" key="1">
    <citation type="submission" date="2016-10" db="EMBL/GenBank/DDBJ databases">
        <authorList>
            <person name="Varghese N."/>
            <person name="Submissions S."/>
        </authorList>
    </citation>
    <scope>NUCLEOTIDE SEQUENCE [LARGE SCALE GENOMIC DNA]</scope>
    <source>
        <strain evidence="10">DSM 44437</strain>
    </source>
</reference>
<feature type="domain" description="Enoyl reductase (ER)" evidence="8">
    <location>
        <begin position="12"/>
        <end position="334"/>
    </location>
</feature>
<dbReference type="CDD" id="cd05283">
    <property type="entry name" value="CAD1"/>
    <property type="match status" value="1"/>
</dbReference>
<dbReference type="InterPro" id="IPR011032">
    <property type="entry name" value="GroES-like_sf"/>
</dbReference>
<accession>A0A1H9XEW0</accession>
<dbReference type="Gene3D" id="3.90.180.10">
    <property type="entry name" value="Medium-chain alcohol dehydrogenases, catalytic domain"/>
    <property type="match status" value="1"/>
</dbReference>
<proteinExistence type="inferred from homology"/>
<comment type="catalytic activity">
    <reaction evidence="6">
        <text>a primary alcohol + NADP(+) = an aldehyde + NADPH + H(+)</text>
        <dbReference type="Rhea" id="RHEA:15937"/>
        <dbReference type="ChEBI" id="CHEBI:15378"/>
        <dbReference type="ChEBI" id="CHEBI:15734"/>
        <dbReference type="ChEBI" id="CHEBI:17478"/>
        <dbReference type="ChEBI" id="CHEBI:57783"/>
        <dbReference type="ChEBI" id="CHEBI:58349"/>
        <dbReference type="EC" id="1.1.1.2"/>
    </reaction>
</comment>
<comment type="similarity">
    <text evidence="7">Belongs to the zinc-containing alcohol dehydrogenase family.</text>
</comment>
<sequence>MRVQAYAAQEAGGPLRPYEYDNGPLGANEVDVRVTHGGICHTDVSLIDDEFGVSRYPLVAGHEAIGVVHAVGDAVEGLSIGQRVGVGAIAGSCFHCEWCVSGLTNLCPSRDDTVLRGDRGAFAGHVRASDWRHVHPIPDAIPSEQAGPLLCAGTTVFSPLLVNGVRPTDRVAVVGIGGLGHLAIQFLAAWGCAVTAISTTPAKKADAEGFGATGFIASGEEGALRAAAGSFDFVLCTVSANLPWDDYVGLLRPQGTLCVVGVPEQPIALSPMSLLPAAKRVVGGIVGSAAHTRQMLDFAARHDIRPVVETYPVAEFEKALGRVREGSARYRAVVELG</sequence>
<evidence type="ECO:0000256" key="3">
    <source>
        <dbReference type="ARBA" id="ARBA00022833"/>
    </source>
</evidence>
<dbReference type="OrthoDB" id="3567264at2"/>
<evidence type="ECO:0000256" key="1">
    <source>
        <dbReference type="ARBA" id="ARBA00001947"/>
    </source>
</evidence>
<dbReference type="InterPro" id="IPR036291">
    <property type="entry name" value="NAD(P)-bd_dom_sf"/>
</dbReference>
<protein>
    <recommendedName>
        <fullName evidence="5">alcohol dehydrogenase (NADP(+))</fullName>
        <ecNumber evidence="5">1.1.1.2</ecNumber>
    </recommendedName>
</protein>
<dbReference type="InterPro" id="IPR020843">
    <property type="entry name" value="ER"/>
</dbReference>
<comment type="cofactor">
    <cofactor evidence="1 7">
        <name>Zn(2+)</name>
        <dbReference type="ChEBI" id="CHEBI:29105"/>
    </cofactor>
</comment>
<evidence type="ECO:0000256" key="5">
    <source>
        <dbReference type="ARBA" id="ARBA00024074"/>
    </source>
</evidence>
<dbReference type="InterPro" id="IPR047109">
    <property type="entry name" value="CAD-like"/>
</dbReference>
<evidence type="ECO:0000259" key="8">
    <source>
        <dbReference type="SMART" id="SM00829"/>
    </source>
</evidence>
<evidence type="ECO:0000256" key="6">
    <source>
        <dbReference type="ARBA" id="ARBA00048262"/>
    </source>
</evidence>
<dbReference type="EC" id="1.1.1.2" evidence="5"/>
<dbReference type="InterPro" id="IPR013149">
    <property type="entry name" value="ADH-like_C"/>
</dbReference>
<evidence type="ECO:0000256" key="2">
    <source>
        <dbReference type="ARBA" id="ARBA00022723"/>
    </source>
</evidence>
<dbReference type="InterPro" id="IPR002328">
    <property type="entry name" value="ADH_Zn_CS"/>
</dbReference>
<evidence type="ECO:0000313" key="10">
    <source>
        <dbReference type="Proteomes" id="UP000199503"/>
    </source>
</evidence>
<dbReference type="PANTHER" id="PTHR42683">
    <property type="entry name" value="ALDEHYDE REDUCTASE"/>
    <property type="match status" value="1"/>
</dbReference>
<keyword evidence="2 7" id="KW-0479">Metal-binding</keyword>
<keyword evidence="10" id="KW-1185">Reference proteome</keyword>
<dbReference type="GO" id="GO:0008270">
    <property type="term" value="F:zinc ion binding"/>
    <property type="evidence" value="ECO:0007669"/>
    <property type="project" value="InterPro"/>
</dbReference>
<dbReference type="SUPFAM" id="SSF51735">
    <property type="entry name" value="NAD(P)-binding Rossmann-fold domains"/>
    <property type="match status" value="1"/>
</dbReference>
<dbReference type="GO" id="GO:0008106">
    <property type="term" value="F:alcohol dehydrogenase (NADP+) activity"/>
    <property type="evidence" value="ECO:0007669"/>
    <property type="project" value="UniProtKB-EC"/>
</dbReference>
<evidence type="ECO:0000256" key="7">
    <source>
        <dbReference type="RuleBase" id="RU361277"/>
    </source>
</evidence>
<evidence type="ECO:0000313" key="9">
    <source>
        <dbReference type="EMBL" id="SES44748.1"/>
    </source>
</evidence>
<dbReference type="AlphaFoldDB" id="A0A1H9XEW0"/>
<dbReference type="Pfam" id="PF08240">
    <property type="entry name" value="ADH_N"/>
    <property type="match status" value="1"/>
</dbReference>
<dbReference type="SMART" id="SM00829">
    <property type="entry name" value="PKS_ER"/>
    <property type="match status" value="1"/>
</dbReference>
<dbReference type="Pfam" id="PF00107">
    <property type="entry name" value="ADH_zinc_N"/>
    <property type="match status" value="1"/>
</dbReference>
<dbReference type="PROSITE" id="PS00059">
    <property type="entry name" value="ADH_ZINC"/>
    <property type="match status" value="1"/>
</dbReference>
<dbReference type="Proteomes" id="UP000199503">
    <property type="component" value="Unassembled WGS sequence"/>
</dbReference>
<organism evidence="9 10">
    <name type="scientific">Lentzea albida</name>
    <dbReference type="NCBI Taxonomy" id="65499"/>
    <lineage>
        <taxon>Bacteria</taxon>
        <taxon>Bacillati</taxon>
        <taxon>Actinomycetota</taxon>
        <taxon>Actinomycetes</taxon>
        <taxon>Pseudonocardiales</taxon>
        <taxon>Pseudonocardiaceae</taxon>
        <taxon>Lentzea</taxon>
    </lineage>
</organism>
<name>A0A1H9XEW0_9PSEU</name>
<keyword evidence="3 7" id="KW-0862">Zinc</keyword>